<accession>A0A0N4ZB19</accession>
<dbReference type="Proteomes" id="UP000038045">
    <property type="component" value="Unplaced"/>
</dbReference>
<keyword evidence="1" id="KW-1185">Reference proteome</keyword>
<protein>
    <submittedName>
        <fullName evidence="2">DUF1521 domain-containing protein</fullName>
    </submittedName>
</protein>
<dbReference type="AlphaFoldDB" id="A0A0N4ZB19"/>
<name>A0A0N4ZB19_PARTI</name>
<sequence>MGVYSFDQAGSTSTNNDLLPIDSTTALTGKDAENCLSTKANNDGSITCRLYKLTNNSHVFLNINNSRFIAKTEHSKDDDIKHALSSYVLARCSKKNI</sequence>
<organism evidence="1 2">
    <name type="scientific">Parastrongyloides trichosuri</name>
    <name type="common">Possum-specific nematode worm</name>
    <dbReference type="NCBI Taxonomy" id="131310"/>
    <lineage>
        <taxon>Eukaryota</taxon>
        <taxon>Metazoa</taxon>
        <taxon>Ecdysozoa</taxon>
        <taxon>Nematoda</taxon>
        <taxon>Chromadorea</taxon>
        <taxon>Rhabditida</taxon>
        <taxon>Tylenchina</taxon>
        <taxon>Panagrolaimomorpha</taxon>
        <taxon>Strongyloidoidea</taxon>
        <taxon>Strongyloididae</taxon>
        <taxon>Parastrongyloides</taxon>
    </lineage>
</organism>
<evidence type="ECO:0000313" key="2">
    <source>
        <dbReference type="WBParaSite" id="PTRK_0000473200.1"/>
    </source>
</evidence>
<dbReference type="WBParaSite" id="PTRK_0000473200.1">
    <property type="protein sequence ID" value="PTRK_0000473200.1"/>
    <property type="gene ID" value="PTRK_0000473200"/>
</dbReference>
<proteinExistence type="predicted"/>
<evidence type="ECO:0000313" key="1">
    <source>
        <dbReference type="Proteomes" id="UP000038045"/>
    </source>
</evidence>
<reference evidence="2" key="1">
    <citation type="submission" date="2017-02" db="UniProtKB">
        <authorList>
            <consortium name="WormBaseParasite"/>
        </authorList>
    </citation>
    <scope>IDENTIFICATION</scope>
</reference>